<dbReference type="EMBL" id="QKWP01000408">
    <property type="protein sequence ID" value="RIB20609.1"/>
    <property type="molecule type" value="Genomic_DNA"/>
</dbReference>
<feature type="chain" id="PRO_5017267399" description="MD-2-related lipid-recognition domain-containing protein" evidence="1">
    <location>
        <begin position="21"/>
        <end position="158"/>
    </location>
</feature>
<evidence type="ECO:0000313" key="3">
    <source>
        <dbReference type="Proteomes" id="UP000266673"/>
    </source>
</evidence>
<dbReference type="OrthoDB" id="2392981at2759"/>
<dbReference type="PROSITE" id="PS00430">
    <property type="entry name" value="TONB_DEPENDENT_REC_1"/>
    <property type="match status" value="1"/>
</dbReference>
<protein>
    <recommendedName>
        <fullName evidence="4">MD-2-related lipid-recognition domain-containing protein</fullName>
    </recommendedName>
</protein>
<evidence type="ECO:0000313" key="2">
    <source>
        <dbReference type="EMBL" id="RIB20609.1"/>
    </source>
</evidence>
<dbReference type="AlphaFoldDB" id="A0A397VHY8"/>
<sequence>MIRNFILLFFFLTVLSMVNSIPYQLNKRATIFKECPSNHILPSSVNVTVITNATLTPDPVKSNETVTVTGSATLSVSVTKSDLFTFAFFDSNDTFIEGGGGAIEICNPDCPTNTYPLNLKVQAPPELPSNYSIILAISGNPVPNRVTKACGFASGLSS</sequence>
<gene>
    <name evidence="2" type="ORF">C2G38_2080409</name>
</gene>
<evidence type="ECO:0008006" key="4">
    <source>
        <dbReference type="Google" id="ProtNLM"/>
    </source>
</evidence>
<dbReference type="Proteomes" id="UP000266673">
    <property type="component" value="Unassembled WGS sequence"/>
</dbReference>
<name>A0A397VHY8_9GLOM</name>
<accession>A0A397VHY8</accession>
<keyword evidence="1" id="KW-0732">Signal</keyword>
<proteinExistence type="predicted"/>
<comment type="caution">
    <text evidence="2">The sequence shown here is derived from an EMBL/GenBank/DDBJ whole genome shotgun (WGS) entry which is preliminary data.</text>
</comment>
<organism evidence="2 3">
    <name type="scientific">Gigaspora rosea</name>
    <dbReference type="NCBI Taxonomy" id="44941"/>
    <lineage>
        <taxon>Eukaryota</taxon>
        <taxon>Fungi</taxon>
        <taxon>Fungi incertae sedis</taxon>
        <taxon>Mucoromycota</taxon>
        <taxon>Glomeromycotina</taxon>
        <taxon>Glomeromycetes</taxon>
        <taxon>Diversisporales</taxon>
        <taxon>Gigasporaceae</taxon>
        <taxon>Gigaspora</taxon>
    </lineage>
</organism>
<reference evidence="2 3" key="1">
    <citation type="submission" date="2018-06" db="EMBL/GenBank/DDBJ databases">
        <title>Comparative genomics reveals the genomic features of Rhizophagus irregularis, R. cerebriforme, R. diaphanum and Gigaspora rosea, and their symbiotic lifestyle signature.</title>
        <authorList>
            <person name="Morin E."/>
            <person name="San Clemente H."/>
            <person name="Chen E.C.H."/>
            <person name="De La Providencia I."/>
            <person name="Hainaut M."/>
            <person name="Kuo A."/>
            <person name="Kohler A."/>
            <person name="Murat C."/>
            <person name="Tang N."/>
            <person name="Roy S."/>
            <person name="Loubradou J."/>
            <person name="Henrissat B."/>
            <person name="Grigoriev I.V."/>
            <person name="Corradi N."/>
            <person name="Roux C."/>
            <person name="Martin F.M."/>
        </authorList>
    </citation>
    <scope>NUCLEOTIDE SEQUENCE [LARGE SCALE GENOMIC DNA]</scope>
    <source>
        <strain evidence="2 3">DAOM 194757</strain>
    </source>
</reference>
<evidence type="ECO:0000256" key="1">
    <source>
        <dbReference type="SAM" id="SignalP"/>
    </source>
</evidence>
<keyword evidence="3" id="KW-1185">Reference proteome</keyword>
<dbReference type="InterPro" id="IPR010916">
    <property type="entry name" value="TonB_box_CS"/>
</dbReference>
<feature type="signal peptide" evidence="1">
    <location>
        <begin position="1"/>
        <end position="20"/>
    </location>
</feature>